<comment type="caution">
    <text evidence="1">The sequence shown here is derived from an EMBL/GenBank/DDBJ whole genome shotgun (WGS) entry which is preliminary data.</text>
</comment>
<keyword evidence="2" id="KW-1185">Reference proteome</keyword>
<dbReference type="Proteomes" id="UP001143362">
    <property type="component" value="Unassembled WGS sequence"/>
</dbReference>
<organism evidence="1 2">
    <name type="scientific">Candidatus Litorirhabdus singularis</name>
    <dbReference type="NCBI Taxonomy" id="2518993"/>
    <lineage>
        <taxon>Bacteria</taxon>
        <taxon>Pseudomonadati</taxon>
        <taxon>Pseudomonadota</taxon>
        <taxon>Gammaproteobacteria</taxon>
        <taxon>Cellvibrionales</taxon>
        <taxon>Halieaceae</taxon>
        <taxon>Candidatus Litorirhabdus</taxon>
    </lineage>
</organism>
<proteinExistence type="predicted"/>
<accession>A0ABT3TBT1</accession>
<sequence length="91" mass="10636">MARKQDLIDELLGESEPIIDRSLRGQALRRADQGKPPRTMTAWEWEAYYREHGQPESHANVAAGARVRWLQRLRAWTRQRRLPAATSQEDK</sequence>
<reference evidence="1" key="1">
    <citation type="submission" date="2019-02" db="EMBL/GenBank/DDBJ databases">
        <authorList>
            <person name="Li S.-H."/>
        </authorList>
    </citation>
    <scope>NUCLEOTIDE SEQUENCE</scope>
    <source>
        <strain evidence="1">IMCC14734</strain>
    </source>
</reference>
<protein>
    <submittedName>
        <fullName evidence="1">Uncharacterized protein</fullName>
    </submittedName>
</protein>
<gene>
    <name evidence="1" type="ORF">EYC98_02545</name>
</gene>
<dbReference type="EMBL" id="SHNN01000001">
    <property type="protein sequence ID" value="MCX2979738.1"/>
    <property type="molecule type" value="Genomic_DNA"/>
</dbReference>
<dbReference type="RefSeq" id="WP_279243737.1">
    <property type="nucleotide sequence ID" value="NZ_SHNN01000001.1"/>
</dbReference>
<evidence type="ECO:0000313" key="1">
    <source>
        <dbReference type="EMBL" id="MCX2979738.1"/>
    </source>
</evidence>
<name>A0ABT3TBT1_9GAMM</name>
<evidence type="ECO:0000313" key="2">
    <source>
        <dbReference type="Proteomes" id="UP001143362"/>
    </source>
</evidence>